<protein>
    <submittedName>
        <fullName evidence="3">Long-chain fatty acid--CoA ligase</fullName>
    </submittedName>
</protein>
<dbReference type="Proteomes" id="UP000682982">
    <property type="component" value="Unassembled WGS sequence"/>
</dbReference>
<proteinExistence type="predicted"/>
<evidence type="ECO:0000259" key="1">
    <source>
        <dbReference type="Pfam" id="PF00501"/>
    </source>
</evidence>
<dbReference type="InterPro" id="IPR045851">
    <property type="entry name" value="AMP-bd_C_sf"/>
</dbReference>
<dbReference type="InterPro" id="IPR042099">
    <property type="entry name" value="ANL_N_sf"/>
</dbReference>
<dbReference type="NCBIfam" id="NF006181">
    <property type="entry name" value="PRK08314.1"/>
    <property type="match status" value="1"/>
</dbReference>
<dbReference type="PANTHER" id="PTHR43767:SF1">
    <property type="entry name" value="NONRIBOSOMAL PEPTIDE SYNTHASE PES1 (EUROFUNG)-RELATED"/>
    <property type="match status" value="1"/>
</dbReference>
<reference evidence="3 4" key="1">
    <citation type="submission" date="2021-04" db="EMBL/GenBank/DDBJ databases">
        <title>novel species isolated from subtropical streams in China.</title>
        <authorList>
            <person name="Lu H."/>
        </authorList>
    </citation>
    <scope>NUCLEOTIDE SEQUENCE [LARGE SCALE GENOMIC DNA]</scope>
    <source>
        <strain evidence="3 4">FT147W</strain>
    </source>
</reference>
<evidence type="ECO:0000259" key="2">
    <source>
        <dbReference type="Pfam" id="PF13193"/>
    </source>
</evidence>
<dbReference type="PANTHER" id="PTHR43767">
    <property type="entry name" value="LONG-CHAIN-FATTY-ACID--COA LIGASE"/>
    <property type="match status" value="1"/>
</dbReference>
<feature type="domain" description="AMP-dependent synthetase/ligase" evidence="1">
    <location>
        <begin position="29"/>
        <end position="410"/>
    </location>
</feature>
<dbReference type="InterPro" id="IPR020845">
    <property type="entry name" value="AMP-binding_CS"/>
</dbReference>
<dbReference type="RefSeq" id="WP_212677244.1">
    <property type="nucleotide sequence ID" value="NZ_JAGSPK010000001.1"/>
</dbReference>
<dbReference type="Gene3D" id="3.30.300.30">
    <property type="match status" value="1"/>
</dbReference>
<keyword evidence="3" id="KW-0436">Ligase</keyword>
<dbReference type="InterPro" id="IPR000873">
    <property type="entry name" value="AMP-dep_synth/lig_dom"/>
</dbReference>
<feature type="domain" description="AMP-binding enzyme C-terminal" evidence="2">
    <location>
        <begin position="464"/>
        <end position="539"/>
    </location>
</feature>
<evidence type="ECO:0000313" key="4">
    <source>
        <dbReference type="Proteomes" id="UP000682982"/>
    </source>
</evidence>
<dbReference type="SUPFAM" id="SSF56801">
    <property type="entry name" value="Acetyl-CoA synthetase-like"/>
    <property type="match status" value="1"/>
</dbReference>
<comment type="caution">
    <text evidence="3">The sequence shown here is derived from an EMBL/GenBank/DDBJ whole genome shotgun (WGS) entry which is preliminary data.</text>
</comment>
<dbReference type="InterPro" id="IPR025110">
    <property type="entry name" value="AMP-bd_C"/>
</dbReference>
<name>A0ABS5GX84_9BURK</name>
<gene>
    <name evidence="3" type="ORF">KDM87_00190</name>
</gene>
<sequence>MNTAHYVHWPKGLPHHLIVPSISVHENLQISAQRYPDKAAIIFYDSVLTYRQLHQEVLALAGYLQQVCGIQRGDRVLLDMQNSPQFVIGFYAILRADAMVVPVNPMLMTDELDYYIKDSGAKAALVSQDVFPRLAPLVGCAAFQHAVVATYSDHLTCDTTLKVPDFVKAAADVPASPQITPWKTAIAAGLSPTAHQATPDDLACMPYTSGTTGHPKGCIHTHRSVMFNIVASPTWSGPIVPNNVALAVLPFFHVTGMQSVMNASLYCGGTLVILPRWDRDVAGQLITRYHVTNWTLVPSMMIDFLSNPRLPEYDISKLTRVSGGGAAMPAAIAQKLLDLSGQVYMEGYGLSETMAPSHLNPPQRMKQQCLGIPFFNVDSRVVDPITMQEVRQGESGEIWIHGPQLFQGYWNDPEKTADAFAELDGKKFFRSGDLGYIDEEGFFFFTDRLKRMINASGFKVWPAEVESMMYQHPAIQECCIIAARDTYRGETVKALIVRKPGAVIHPEEIITWAHEKMAAYKVPRLIEFVETLPKSGSGKIMWRLLQEKEAANNAA</sequence>
<dbReference type="PROSITE" id="PS00455">
    <property type="entry name" value="AMP_BINDING"/>
    <property type="match status" value="1"/>
</dbReference>
<keyword evidence="4" id="KW-1185">Reference proteome</keyword>
<organism evidence="3 4">
    <name type="scientific">Undibacterium rivi</name>
    <dbReference type="NCBI Taxonomy" id="2828729"/>
    <lineage>
        <taxon>Bacteria</taxon>
        <taxon>Pseudomonadati</taxon>
        <taxon>Pseudomonadota</taxon>
        <taxon>Betaproteobacteria</taxon>
        <taxon>Burkholderiales</taxon>
        <taxon>Oxalobacteraceae</taxon>
        <taxon>Undibacterium</taxon>
    </lineage>
</organism>
<evidence type="ECO:0000313" key="3">
    <source>
        <dbReference type="EMBL" id="MBR7790998.1"/>
    </source>
</evidence>
<dbReference type="EMBL" id="JAGSPK010000001">
    <property type="protein sequence ID" value="MBR7790998.1"/>
    <property type="molecule type" value="Genomic_DNA"/>
</dbReference>
<dbReference type="InterPro" id="IPR050237">
    <property type="entry name" value="ATP-dep_AMP-bd_enzyme"/>
</dbReference>
<dbReference type="Gene3D" id="3.40.50.12780">
    <property type="entry name" value="N-terminal domain of ligase-like"/>
    <property type="match status" value="1"/>
</dbReference>
<dbReference type="Pfam" id="PF00501">
    <property type="entry name" value="AMP-binding"/>
    <property type="match status" value="1"/>
</dbReference>
<accession>A0ABS5GX84</accession>
<dbReference type="GO" id="GO:0016874">
    <property type="term" value="F:ligase activity"/>
    <property type="evidence" value="ECO:0007669"/>
    <property type="project" value="UniProtKB-KW"/>
</dbReference>
<dbReference type="Pfam" id="PF13193">
    <property type="entry name" value="AMP-binding_C"/>
    <property type="match status" value="1"/>
</dbReference>